<feature type="non-terminal residue" evidence="1">
    <location>
        <position position="152"/>
    </location>
</feature>
<name>A0A382NHV4_9ZZZZ</name>
<proteinExistence type="predicted"/>
<dbReference type="EMBL" id="UINC01100305">
    <property type="protein sequence ID" value="SVC60260.1"/>
    <property type="molecule type" value="Genomic_DNA"/>
</dbReference>
<accession>A0A382NHV4</accession>
<dbReference type="InterPro" id="IPR011050">
    <property type="entry name" value="Pectin_lyase_fold/virulence"/>
</dbReference>
<reference evidence="1" key="1">
    <citation type="submission" date="2018-05" db="EMBL/GenBank/DDBJ databases">
        <authorList>
            <person name="Lanie J.A."/>
            <person name="Ng W.-L."/>
            <person name="Kazmierczak K.M."/>
            <person name="Andrzejewski T.M."/>
            <person name="Davidsen T.M."/>
            <person name="Wayne K.J."/>
            <person name="Tettelin H."/>
            <person name="Glass J.I."/>
            <person name="Rusch D."/>
            <person name="Podicherti R."/>
            <person name="Tsui H.-C.T."/>
            <person name="Winkler M.E."/>
        </authorList>
    </citation>
    <scope>NUCLEOTIDE SEQUENCE</scope>
</reference>
<sequence length="152" mass="16714">MRGILLLLILAINSQAASRGFWYPGYRHADNPFVKKGRQLWVSPKGDDDQVGSKDQPWRTLGKARKAMVGGDVLNILPGLYFFNCQFGPAGTNEDRKTVWRAVGKGRVVITADEKFAPPTWSLSDNLSLQGLWLGGSFKFAHKAGGGSYSSR</sequence>
<organism evidence="1">
    <name type="scientific">marine metagenome</name>
    <dbReference type="NCBI Taxonomy" id="408172"/>
    <lineage>
        <taxon>unclassified sequences</taxon>
        <taxon>metagenomes</taxon>
        <taxon>ecological metagenomes</taxon>
    </lineage>
</organism>
<gene>
    <name evidence="1" type="ORF">METZ01_LOCUS313114</name>
</gene>
<evidence type="ECO:0000313" key="1">
    <source>
        <dbReference type="EMBL" id="SVC60260.1"/>
    </source>
</evidence>
<dbReference type="AlphaFoldDB" id="A0A382NHV4"/>
<dbReference type="Gene3D" id="2.160.20.10">
    <property type="entry name" value="Single-stranded right-handed beta-helix, Pectin lyase-like"/>
    <property type="match status" value="1"/>
</dbReference>
<dbReference type="SUPFAM" id="SSF51126">
    <property type="entry name" value="Pectin lyase-like"/>
    <property type="match status" value="1"/>
</dbReference>
<dbReference type="InterPro" id="IPR012334">
    <property type="entry name" value="Pectin_lyas_fold"/>
</dbReference>
<protein>
    <recommendedName>
        <fullName evidence="2">DUF1565 domain-containing protein</fullName>
    </recommendedName>
</protein>
<evidence type="ECO:0008006" key="2">
    <source>
        <dbReference type="Google" id="ProtNLM"/>
    </source>
</evidence>